<reference evidence="1" key="1">
    <citation type="submission" date="2020-03" db="EMBL/GenBank/DDBJ databases">
        <title>The deep terrestrial virosphere.</title>
        <authorList>
            <person name="Holmfeldt K."/>
            <person name="Nilsson E."/>
            <person name="Simone D."/>
            <person name="Lopez-Fernandez M."/>
            <person name="Wu X."/>
            <person name="de Brujin I."/>
            <person name="Lundin D."/>
            <person name="Andersson A."/>
            <person name="Bertilsson S."/>
            <person name="Dopson M."/>
        </authorList>
    </citation>
    <scope>NUCLEOTIDE SEQUENCE</scope>
    <source>
        <strain evidence="1">MM415B02196</strain>
    </source>
</reference>
<gene>
    <name evidence="1" type="ORF">MM415B02196_0008</name>
</gene>
<sequence length="71" mass="8352">MRMSKKQKLNNAEIYYTLLAMIASVEEVDEINIMQTLDIKSALARLEIGIKYRMLDLEATRRERDYLNGKK</sequence>
<proteinExistence type="predicted"/>
<evidence type="ECO:0000313" key="1">
    <source>
        <dbReference type="EMBL" id="QJA85640.1"/>
    </source>
</evidence>
<dbReference type="EMBL" id="MT142586">
    <property type="protein sequence ID" value="QJA85640.1"/>
    <property type="molecule type" value="Genomic_DNA"/>
</dbReference>
<accession>A0A6M3KUU8</accession>
<organism evidence="1">
    <name type="scientific">viral metagenome</name>
    <dbReference type="NCBI Taxonomy" id="1070528"/>
    <lineage>
        <taxon>unclassified sequences</taxon>
        <taxon>metagenomes</taxon>
        <taxon>organismal metagenomes</taxon>
    </lineage>
</organism>
<name>A0A6M3KUU8_9ZZZZ</name>
<protein>
    <submittedName>
        <fullName evidence="1">Uncharacterized protein</fullName>
    </submittedName>
</protein>
<dbReference type="AlphaFoldDB" id="A0A6M3KUU8"/>